<dbReference type="GO" id="GO:0045182">
    <property type="term" value="F:translation regulator activity"/>
    <property type="evidence" value="ECO:0007669"/>
    <property type="project" value="TreeGrafter"/>
</dbReference>
<proteinExistence type="predicted"/>
<dbReference type="GO" id="GO:0051028">
    <property type="term" value="P:mRNA transport"/>
    <property type="evidence" value="ECO:0007669"/>
    <property type="project" value="TreeGrafter"/>
</dbReference>
<dbReference type="Gene3D" id="2.30.30.140">
    <property type="match status" value="1"/>
</dbReference>
<dbReference type="PANTHER" id="PTHR10603:SF7">
    <property type="entry name" value="FRAGILE X MESSENGER RIBONUCLEOPROTEIN 1 HOMOLOG"/>
    <property type="match status" value="1"/>
</dbReference>
<dbReference type="GO" id="GO:0099577">
    <property type="term" value="P:regulation of translation at presynapse, modulating synaptic transmission"/>
    <property type="evidence" value="ECO:0007669"/>
    <property type="project" value="TreeGrafter"/>
</dbReference>
<dbReference type="InterPro" id="IPR041560">
    <property type="entry name" value="Tudor_FRM1"/>
</dbReference>
<dbReference type="PROSITE" id="PS51641">
    <property type="entry name" value="AGENET_LIKE"/>
    <property type="match status" value="1"/>
</dbReference>
<feature type="domain" description="Agenet-like" evidence="3">
    <location>
        <begin position="98"/>
        <end position="194"/>
    </location>
</feature>
<evidence type="ECO:0000259" key="3">
    <source>
        <dbReference type="PROSITE" id="PS51641"/>
    </source>
</evidence>
<evidence type="ECO:0000313" key="5">
    <source>
        <dbReference type="Proteomes" id="UP000699462"/>
    </source>
</evidence>
<dbReference type="Gene3D" id="3.30.1370.10">
    <property type="entry name" value="K Homology domain, type 1"/>
    <property type="match status" value="2"/>
</dbReference>
<evidence type="ECO:0000313" key="4">
    <source>
        <dbReference type="EMBL" id="KAF8561376.1"/>
    </source>
</evidence>
<dbReference type="GO" id="GO:0003730">
    <property type="term" value="F:mRNA 3'-UTR binding"/>
    <property type="evidence" value="ECO:0007669"/>
    <property type="project" value="TreeGrafter"/>
</dbReference>
<dbReference type="OrthoDB" id="424249at2759"/>
<dbReference type="CDD" id="cd22426">
    <property type="entry name" value="KH_I_FMR1_FXR_rpt2"/>
    <property type="match status" value="1"/>
</dbReference>
<dbReference type="GO" id="GO:0098793">
    <property type="term" value="C:presynapse"/>
    <property type="evidence" value="ECO:0007669"/>
    <property type="project" value="GOC"/>
</dbReference>
<feature type="compositionally biased region" description="Polar residues" evidence="2">
    <location>
        <begin position="517"/>
        <end position="533"/>
    </location>
</feature>
<dbReference type="GO" id="GO:0048513">
    <property type="term" value="P:animal organ development"/>
    <property type="evidence" value="ECO:0007669"/>
    <property type="project" value="TreeGrafter"/>
</dbReference>
<dbReference type="GO" id="GO:0043005">
    <property type="term" value="C:neuron projection"/>
    <property type="evidence" value="ECO:0007669"/>
    <property type="project" value="TreeGrafter"/>
</dbReference>
<organism evidence="4 5">
    <name type="scientific">Paragonimus westermani</name>
    <dbReference type="NCBI Taxonomy" id="34504"/>
    <lineage>
        <taxon>Eukaryota</taxon>
        <taxon>Metazoa</taxon>
        <taxon>Spiralia</taxon>
        <taxon>Lophotrochozoa</taxon>
        <taxon>Platyhelminthes</taxon>
        <taxon>Trematoda</taxon>
        <taxon>Digenea</taxon>
        <taxon>Plagiorchiida</taxon>
        <taxon>Troglotremata</taxon>
        <taxon>Troglotrematidae</taxon>
        <taxon>Paragonimus</taxon>
    </lineage>
</organism>
<dbReference type="GO" id="GO:0048170">
    <property type="term" value="P:positive regulation of long-term neuronal synaptic plasticity"/>
    <property type="evidence" value="ECO:0007669"/>
    <property type="project" value="TreeGrafter"/>
</dbReference>
<feature type="compositionally biased region" description="Polar residues" evidence="2">
    <location>
        <begin position="580"/>
        <end position="596"/>
    </location>
</feature>
<keyword evidence="5" id="KW-1185">Reference proteome</keyword>
<comment type="caution">
    <text evidence="4">The sequence shown here is derived from an EMBL/GenBank/DDBJ whole genome shotgun (WGS) entry which is preliminary data.</text>
</comment>
<feature type="compositionally biased region" description="Basic residues" evidence="2">
    <location>
        <begin position="498"/>
        <end position="513"/>
    </location>
</feature>
<dbReference type="GO" id="GO:0043488">
    <property type="term" value="P:regulation of mRNA stability"/>
    <property type="evidence" value="ECO:0007669"/>
    <property type="project" value="TreeGrafter"/>
</dbReference>
<feature type="compositionally biased region" description="Polar residues" evidence="2">
    <location>
        <begin position="545"/>
        <end position="556"/>
    </location>
</feature>
<dbReference type="GO" id="GO:0005634">
    <property type="term" value="C:nucleus"/>
    <property type="evidence" value="ECO:0007669"/>
    <property type="project" value="TreeGrafter"/>
</dbReference>
<dbReference type="GO" id="GO:0010494">
    <property type="term" value="C:cytoplasmic stress granule"/>
    <property type="evidence" value="ECO:0007669"/>
    <property type="project" value="TreeGrafter"/>
</dbReference>
<dbReference type="InterPro" id="IPR036612">
    <property type="entry name" value="KH_dom_type_1_sf"/>
</dbReference>
<dbReference type="AlphaFoldDB" id="A0A8T0D1P7"/>
<keyword evidence="1" id="KW-0694">RNA-binding</keyword>
<reference evidence="4 5" key="1">
    <citation type="submission" date="2019-07" db="EMBL/GenBank/DDBJ databases">
        <title>Annotation for the trematode Paragonimus westermani.</title>
        <authorList>
            <person name="Choi Y.-J."/>
        </authorList>
    </citation>
    <scope>NUCLEOTIDE SEQUENCE [LARGE SCALE GENOMIC DNA]</scope>
    <source>
        <strain evidence="4">180907_Pwestermani</strain>
    </source>
</reference>
<dbReference type="PROSITE" id="PS50084">
    <property type="entry name" value="KH_TYPE_1"/>
    <property type="match status" value="2"/>
</dbReference>
<dbReference type="Proteomes" id="UP000699462">
    <property type="component" value="Unassembled WGS sequence"/>
</dbReference>
<accession>A0A8T0D1P7</accession>
<evidence type="ECO:0000256" key="2">
    <source>
        <dbReference type="SAM" id="MobiDB-lite"/>
    </source>
</evidence>
<dbReference type="SUPFAM" id="SSF54791">
    <property type="entry name" value="Eukaryotic type KH-domain (KH-domain type I)"/>
    <property type="match status" value="1"/>
</dbReference>
<dbReference type="InterPro" id="IPR040148">
    <property type="entry name" value="FMR1"/>
</dbReference>
<feature type="compositionally biased region" description="Basic and acidic residues" evidence="2">
    <location>
        <begin position="624"/>
        <end position="633"/>
    </location>
</feature>
<evidence type="ECO:0000256" key="1">
    <source>
        <dbReference type="PROSITE-ProRule" id="PRU00117"/>
    </source>
</evidence>
<dbReference type="EMBL" id="JTDF01021787">
    <property type="protein sequence ID" value="KAF8561376.1"/>
    <property type="molecule type" value="Genomic_DNA"/>
</dbReference>
<feature type="compositionally biased region" description="Low complexity" evidence="2">
    <location>
        <begin position="641"/>
        <end position="653"/>
    </location>
</feature>
<gene>
    <name evidence="4" type="ORF">P879_10622</name>
</gene>
<sequence length="653" mass="71540">MSFNCATVVQSTGPHWPCTPAQVAVEINMDVGIPVEVEGTYGEFYPGIVCDLTSAEGYRVKLLDSSHSTFVAEITLPPTAMRLPPDLTSFPFDPIQGQEVDVLIPCVPATETNHDSDPGAASPISRLSAWWPGRVKKVGGSFVIVELASTVATDPSTANSVCATVEIANGRINIPPPSSIEKTDIVEKHQLRPRSHQTNFTADSFHMHPIDIPDELEVYCRDPANYQHFARRCGYPVLVCMAPDALKPRVPITSNGNDTYELKARLLVISTDISTVKRAAVIDNTFIDMLRQKVLILQQTEELYLKLEASRISQAPAPFVEDVYVPENLIPYAIGFQGANIRRAHNIDGVLSIKLNRAACLFRVSGKTLEAVKQAKALLDYRTEVVPVPRTYVGPIVGSGQRHIQHIVDCVGLCGLKICDMAEPDMEDYVAFQSTGTSQAIRDARMFLEFHVASLQDLDKLRGVKNPPSIPPRKVPVEQDTPAEEPEGSGDTPTVARLNRKGGRSTQRARRRPPPTVQQNAVSNGDAGTSNIELNGRDQPANEPTVDQPNGVVSQTPRHDASAGTAARGNPRSRQRRPQYMQSNNSTSETRNNVTNRRTEWNHHEDEEHNDGEPHLVNGATRKPPHEKLDRRNATRPSNDAHAPASGAVAAVM</sequence>
<name>A0A8T0D1P7_9TREM</name>
<feature type="region of interest" description="Disordered" evidence="2">
    <location>
        <begin position="462"/>
        <end position="653"/>
    </location>
</feature>
<protein>
    <recommendedName>
        <fullName evidence="3">Agenet-like domain-containing protein</fullName>
    </recommendedName>
</protein>
<dbReference type="GO" id="GO:0045727">
    <property type="term" value="P:positive regulation of translation"/>
    <property type="evidence" value="ECO:0007669"/>
    <property type="project" value="TreeGrafter"/>
</dbReference>
<feature type="compositionally biased region" description="Basic and acidic residues" evidence="2">
    <location>
        <begin position="597"/>
        <end position="614"/>
    </location>
</feature>
<dbReference type="PANTHER" id="PTHR10603">
    <property type="entry name" value="FRAGILE X MENTAL RETARDATION SYNDROME-RELATED PROTEIN"/>
    <property type="match status" value="1"/>
</dbReference>